<dbReference type="InterPro" id="IPR003439">
    <property type="entry name" value="ABC_transporter-like_ATP-bd"/>
</dbReference>
<evidence type="ECO:0000256" key="1">
    <source>
        <dbReference type="ARBA" id="ARBA00022448"/>
    </source>
</evidence>
<dbReference type="Proteomes" id="UP001155587">
    <property type="component" value="Unassembled WGS sequence"/>
</dbReference>
<organism evidence="6 7">
    <name type="scientific">Vibrio qingdaonensis</name>
    <dbReference type="NCBI Taxonomy" id="2829491"/>
    <lineage>
        <taxon>Bacteria</taxon>
        <taxon>Pseudomonadati</taxon>
        <taxon>Pseudomonadota</taxon>
        <taxon>Gammaproteobacteria</taxon>
        <taxon>Vibrionales</taxon>
        <taxon>Vibrionaceae</taxon>
        <taxon>Vibrio</taxon>
    </lineage>
</organism>
<dbReference type="SUPFAM" id="SSF52540">
    <property type="entry name" value="P-loop containing nucleoside triphosphate hydrolases"/>
    <property type="match status" value="1"/>
</dbReference>
<dbReference type="Pfam" id="PF00005">
    <property type="entry name" value="ABC_tran"/>
    <property type="match status" value="1"/>
</dbReference>
<keyword evidence="2" id="KW-0547">Nucleotide-binding</keyword>
<reference evidence="6" key="1">
    <citation type="submission" date="2022-02" db="EMBL/GenBank/DDBJ databases">
        <title>Vibrio sp. nov, a new bacterium isolated from seawater.</title>
        <authorList>
            <person name="Yuan Y."/>
        </authorList>
    </citation>
    <scope>NUCLEOTIDE SEQUENCE</scope>
    <source>
        <strain evidence="6">ZSDZ65</strain>
    </source>
</reference>
<dbReference type="PROSITE" id="PS50893">
    <property type="entry name" value="ABC_TRANSPORTER_2"/>
    <property type="match status" value="1"/>
</dbReference>
<dbReference type="GO" id="GO:0005524">
    <property type="term" value="F:ATP binding"/>
    <property type="evidence" value="ECO:0007669"/>
    <property type="project" value="UniProtKB-KW"/>
</dbReference>
<keyword evidence="7" id="KW-1185">Reference proteome</keyword>
<dbReference type="GO" id="GO:0016887">
    <property type="term" value="F:ATP hydrolysis activity"/>
    <property type="evidence" value="ECO:0007669"/>
    <property type="project" value="InterPro"/>
</dbReference>
<dbReference type="EMBL" id="JAKRRY010000055">
    <property type="protein sequence ID" value="MCW8348985.1"/>
    <property type="molecule type" value="Genomic_DNA"/>
</dbReference>
<evidence type="ECO:0000313" key="7">
    <source>
        <dbReference type="Proteomes" id="UP001155587"/>
    </source>
</evidence>
<dbReference type="CDD" id="cd03255">
    <property type="entry name" value="ABC_MJ0796_LolCDE_FtsE"/>
    <property type="match status" value="1"/>
</dbReference>
<dbReference type="PANTHER" id="PTHR42798:SF7">
    <property type="entry name" value="ALPHA-D-RIBOSE 1-METHYLPHOSPHONATE 5-TRIPHOSPHATE SYNTHASE SUBUNIT PHNL"/>
    <property type="match status" value="1"/>
</dbReference>
<protein>
    <submittedName>
        <fullName evidence="6">ABC transporter ATP-binding protein</fullName>
    </submittedName>
</protein>
<name>A0A9X3CT34_9VIBR</name>
<dbReference type="InterPro" id="IPR027417">
    <property type="entry name" value="P-loop_NTPase"/>
</dbReference>
<evidence type="ECO:0000313" key="6">
    <source>
        <dbReference type="EMBL" id="MCW8348985.1"/>
    </source>
</evidence>
<dbReference type="AlphaFoldDB" id="A0A9X3CT34"/>
<accession>A0A9X3CT34</accession>
<comment type="similarity">
    <text evidence="4">Belongs to the ABC transporter superfamily. Macrolide exporter (TC 3.A.1.122) family.</text>
</comment>
<evidence type="ECO:0000256" key="4">
    <source>
        <dbReference type="ARBA" id="ARBA00038388"/>
    </source>
</evidence>
<evidence type="ECO:0000256" key="2">
    <source>
        <dbReference type="ARBA" id="ARBA00022741"/>
    </source>
</evidence>
<dbReference type="RefSeq" id="WP_265677636.1">
    <property type="nucleotide sequence ID" value="NZ_JAKRRY010000055.1"/>
</dbReference>
<dbReference type="PANTHER" id="PTHR42798">
    <property type="entry name" value="LIPOPROTEIN-RELEASING SYSTEM ATP-BINDING PROTEIN LOLD"/>
    <property type="match status" value="1"/>
</dbReference>
<feature type="domain" description="ABC transporter" evidence="5">
    <location>
        <begin position="2"/>
        <end position="227"/>
    </location>
</feature>
<dbReference type="Gene3D" id="3.40.50.300">
    <property type="entry name" value="P-loop containing nucleotide triphosphate hydrolases"/>
    <property type="match status" value="1"/>
</dbReference>
<comment type="caution">
    <text evidence="6">The sequence shown here is derived from an EMBL/GenBank/DDBJ whole genome shotgun (WGS) entry which is preliminary data.</text>
</comment>
<dbReference type="InterPro" id="IPR003593">
    <property type="entry name" value="AAA+_ATPase"/>
</dbReference>
<sequence>MIELANATKHFQTDTVRTTALNDIDLTINNHEFVSIMGPSGSGKSTLLNVLGLFEALDQGSYTLDEHQVSRMSNTKIVRVRRATLGYVFQSFNLIPHLSSLENVELPLLYRGYKPVQAKSMAKKSLQDIQLGHRLNHKPFQLSGGQQQRVAIARACVSQPKLILADEPTGNLDSESGKVVLETLRKIYHNGATIVMVTHSNHAANYGTKQLTMHDGEIVEERVNTWQ</sequence>
<evidence type="ECO:0000256" key="3">
    <source>
        <dbReference type="ARBA" id="ARBA00022840"/>
    </source>
</evidence>
<evidence type="ECO:0000259" key="5">
    <source>
        <dbReference type="PROSITE" id="PS50893"/>
    </source>
</evidence>
<keyword evidence="3 6" id="KW-0067">ATP-binding</keyword>
<dbReference type="GO" id="GO:1902495">
    <property type="term" value="C:transmembrane transporter complex"/>
    <property type="evidence" value="ECO:0007669"/>
    <property type="project" value="UniProtKB-ARBA"/>
</dbReference>
<gene>
    <name evidence="6" type="ORF">MD535_23615</name>
</gene>
<proteinExistence type="inferred from homology"/>
<dbReference type="FunFam" id="3.40.50.300:FF:000032">
    <property type="entry name" value="Export ABC transporter ATP-binding protein"/>
    <property type="match status" value="1"/>
</dbReference>
<dbReference type="InterPro" id="IPR017911">
    <property type="entry name" value="MacB-like_ATP-bd"/>
</dbReference>
<keyword evidence="1" id="KW-0813">Transport</keyword>
<dbReference type="GO" id="GO:0022857">
    <property type="term" value="F:transmembrane transporter activity"/>
    <property type="evidence" value="ECO:0007669"/>
    <property type="project" value="UniProtKB-ARBA"/>
</dbReference>
<dbReference type="SMART" id="SM00382">
    <property type="entry name" value="AAA"/>
    <property type="match status" value="1"/>
</dbReference>